<organism evidence="1 2">
    <name type="scientific">Strongyloides papillosus</name>
    <name type="common">Intestinal threadworm</name>
    <dbReference type="NCBI Taxonomy" id="174720"/>
    <lineage>
        <taxon>Eukaryota</taxon>
        <taxon>Metazoa</taxon>
        <taxon>Ecdysozoa</taxon>
        <taxon>Nematoda</taxon>
        <taxon>Chromadorea</taxon>
        <taxon>Rhabditida</taxon>
        <taxon>Tylenchina</taxon>
        <taxon>Panagrolaimomorpha</taxon>
        <taxon>Strongyloidoidea</taxon>
        <taxon>Strongyloididae</taxon>
        <taxon>Strongyloides</taxon>
    </lineage>
</organism>
<dbReference type="WBParaSite" id="SPAL_0000882100.1">
    <property type="protein sequence ID" value="SPAL_0000882100.1"/>
    <property type="gene ID" value="SPAL_0000882100"/>
</dbReference>
<protein>
    <submittedName>
        <fullName evidence="2">Ovule protein</fullName>
    </submittedName>
</protein>
<evidence type="ECO:0000313" key="1">
    <source>
        <dbReference type="Proteomes" id="UP000046392"/>
    </source>
</evidence>
<dbReference type="AlphaFoldDB" id="A0A0N5BSH8"/>
<accession>A0A0N5BSH8</accession>
<sequence>MKKISETTLTFSIVLFHARPYKHINAWFKPSDLFKMIMKLKHPRCSLYNLYNPTTSFLTTTIILCTWKAGITAAAGTRLALSFTNKLFKLEDFQSKY</sequence>
<evidence type="ECO:0000313" key="2">
    <source>
        <dbReference type="WBParaSite" id="SPAL_0000882100.1"/>
    </source>
</evidence>
<proteinExistence type="predicted"/>
<keyword evidence="1" id="KW-1185">Reference proteome</keyword>
<name>A0A0N5BSH8_STREA</name>
<dbReference type="Proteomes" id="UP000046392">
    <property type="component" value="Unplaced"/>
</dbReference>
<reference evidence="2" key="1">
    <citation type="submission" date="2017-02" db="UniProtKB">
        <authorList>
            <consortium name="WormBaseParasite"/>
        </authorList>
    </citation>
    <scope>IDENTIFICATION</scope>
</reference>